<dbReference type="Proteomes" id="UP001054889">
    <property type="component" value="Unassembled WGS sequence"/>
</dbReference>
<reference evidence="1" key="2">
    <citation type="submission" date="2021-12" db="EMBL/GenBank/DDBJ databases">
        <title>Resequencing data analysis of finger millet.</title>
        <authorList>
            <person name="Hatakeyama M."/>
            <person name="Aluri S."/>
            <person name="Balachadran M.T."/>
            <person name="Sivarajan S.R."/>
            <person name="Poveda L."/>
            <person name="Shimizu-Inatsugi R."/>
            <person name="Schlapbach R."/>
            <person name="Sreeman S.M."/>
            <person name="Shimizu K.K."/>
        </authorList>
    </citation>
    <scope>NUCLEOTIDE SEQUENCE</scope>
</reference>
<organism evidence="1 2">
    <name type="scientific">Eleusine coracana subsp. coracana</name>
    <dbReference type="NCBI Taxonomy" id="191504"/>
    <lineage>
        <taxon>Eukaryota</taxon>
        <taxon>Viridiplantae</taxon>
        <taxon>Streptophyta</taxon>
        <taxon>Embryophyta</taxon>
        <taxon>Tracheophyta</taxon>
        <taxon>Spermatophyta</taxon>
        <taxon>Magnoliopsida</taxon>
        <taxon>Liliopsida</taxon>
        <taxon>Poales</taxon>
        <taxon>Poaceae</taxon>
        <taxon>PACMAD clade</taxon>
        <taxon>Chloridoideae</taxon>
        <taxon>Cynodonteae</taxon>
        <taxon>Eleusininae</taxon>
        <taxon>Eleusine</taxon>
    </lineage>
</organism>
<dbReference type="EMBL" id="BQKI01000006">
    <property type="protein sequence ID" value="GJM96252.1"/>
    <property type="molecule type" value="Genomic_DNA"/>
</dbReference>
<keyword evidence="2" id="KW-1185">Reference proteome</keyword>
<accession>A0AAV5CDP3</accession>
<gene>
    <name evidence="1" type="primary">ga13071</name>
    <name evidence="1" type="ORF">PR202_ga13071</name>
</gene>
<reference evidence="1" key="1">
    <citation type="journal article" date="2018" name="DNA Res.">
        <title>Multiple hybrid de novo genome assembly of finger millet, an orphan allotetraploid crop.</title>
        <authorList>
            <person name="Hatakeyama M."/>
            <person name="Aluri S."/>
            <person name="Balachadran M.T."/>
            <person name="Sivarajan S.R."/>
            <person name="Patrignani A."/>
            <person name="Gruter S."/>
            <person name="Poveda L."/>
            <person name="Shimizu-Inatsugi R."/>
            <person name="Baeten J."/>
            <person name="Francoijs K.J."/>
            <person name="Nataraja K.N."/>
            <person name="Reddy Y.A.N."/>
            <person name="Phadnis S."/>
            <person name="Ravikumar R.L."/>
            <person name="Schlapbach R."/>
            <person name="Sreeman S.M."/>
            <person name="Shimizu K.K."/>
        </authorList>
    </citation>
    <scope>NUCLEOTIDE SEQUENCE</scope>
</reference>
<comment type="caution">
    <text evidence="1">The sequence shown here is derived from an EMBL/GenBank/DDBJ whole genome shotgun (WGS) entry which is preliminary data.</text>
</comment>
<name>A0AAV5CDP3_ELECO</name>
<sequence length="98" mass="11015">MVDPLASTRRFIFWSCPQVTSMPPYEQAAFQAISFLQSFYGFAVLDYSYQAMMYYRNLAGSALAFASASVQFIFCVDPSGSLVRALAYALDHTSYDFI</sequence>
<evidence type="ECO:0000313" key="2">
    <source>
        <dbReference type="Proteomes" id="UP001054889"/>
    </source>
</evidence>
<evidence type="ECO:0000313" key="1">
    <source>
        <dbReference type="EMBL" id="GJM96252.1"/>
    </source>
</evidence>
<proteinExistence type="predicted"/>
<dbReference type="AlphaFoldDB" id="A0AAV5CDP3"/>
<protein>
    <submittedName>
        <fullName evidence="1">Uncharacterized protein</fullName>
    </submittedName>
</protein>